<evidence type="ECO:0000313" key="2">
    <source>
        <dbReference type="Proteomes" id="UP001557470"/>
    </source>
</evidence>
<proteinExistence type="predicted"/>
<evidence type="ECO:0000313" key="1">
    <source>
        <dbReference type="EMBL" id="KAL1006691.1"/>
    </source>
</evidence>
<gene>
    <name evidence="1" type="ORF">UPYG_G00075470</name>
</gene>
<dbReference type="EMBL" id="JAGEUA010000002">
    <property type="protein sequence ID" value="KAL1006691.1"/>
    <property type="molecule type" value="Genomic_DNA"/>
</dbReference>
<name>A0ABD0XCM3_UMBPY</name>
<accession>A0ABD0XCM3</accession>
<organism evidence="1 2">
    <name type="scientific">Umbra pygmaea</name>
    <name type="common">Eastern mudminnow</name>
    <dbReference type="NCBI Taxonomy" id="75934"/>
    <lineage>
        <taxon>Eukaryota</taxon>
        <taxon>Metazoa</taxon>
        <taxon>Chordata</taxon>
        <taxon>Craniata</taxon>
        <taxon>Vertebrata</taxon>
        <taxon>Euteleostomi</taxon>
        <taxon>Actinopterygii</taxon>
        <taxon>Neopterygii</taxon>
        <taxon>Teleostei</taxon>
        <taxon>Protacanthopterygii</taxon>
        <taxon>Esociformes</taxon>
        <taxon>Umbridae</taxon>
        <taxon>Umbra</taxon>
    </lineage>
</organism>
<dbReference type="Proteomes" id="UP001557470">
    <property type="component" value="Unassembled WGS sequence"/>
</dbReference>
<keyword evidence="2" id="KW-1185">Reference proteome</keyword>
<reference evidence="1 2" key="1">
    <citation type="submission" date="2024-06" db="EMBL/GenBank/DDBJ databases">
        <authorList>
            <person name="Pan Q."/>
            <person name="Wen M."/>
            <person name="Jouanno E."/>
            <person name="Zahm M."/>
            <person name="Klopp C."/>
            <person name="Cabau C."/>
            <person name="Louis A."/>
            <person name="Berthelot C."/>
            <person name="Parey E."/>
            <person name="Roest Crollius H."/>
            <person name="Montfort J."/>
            <person name="Robinson-Rechavi M."/>
            <person name="Bouchez O."/>
            <person name="Lampietro C."/>
            <person name="Lopez Roques C."/>
            <person name="Donnadieu C."/>
            <person name="Postlethwait J."/>
            <person name="Bobe J."/>
            <person name="Verreycken H."/>
            <person name="Guiguen Y."/>
        </authorList>
    </citation>
    <scope>NUCLEOTIDE SEQUENCE [LARGE SCALE GENOMIC DNA]</scope>
    <source>
        <strain evidence="1">Up_M1</strain>
        <tissue evidence="1">Testis</tissue>
    </source>
</reference>
<sequence>MIYSLKHSLRDSRDFCRQQKGMRNTHGKIGNQCTRAQPSTRCDSPDKATFFHCSVVQF</sequence>
<comment type="caution">
    <text evidence="1">The sequence shown here is derived from an EMBL/GenBank/DDBJ whole genome shotgun (WGS) entry which is preliminary data.</text>
</comment>
<dbReference type="AlphaFoldDB" id="A0ABD0XCM3"/>
<protein>
    <submittedName>
        <fullName evidence="1">Uncharacterized protein</fullName>
    </submittedName>
</protein>